<evidence type="ECO:0000313" key="9">
    <source>
        <dbReference type="Proteomes" id="UP000642125"/>
    </source>
</evidence>
<keyword evidence="4 6" id="KW-1133">Transmembrane helix</keyword>
<dbReference type="RefSeq" id="WP_239068537.1">
    <property type="nucleotide sequence ID" value="NZ_BONO01000005.1"/>
</dbReference>
<evidence type="ECO:0000256" key="6">
    <source>
        <dbReference type="RuleBase" id="RU363076"/>
    </source>
</evidence>
<evidence type="ECO:0000256" key="4">
    <source>
        <dbReference type="ARBA" id="ARBA00022989"/>
    </source>
</evidence>
<feature type="transmembrane region" description="Helical" evidence="6">
    <location>
        <begin position="12"/>
        <end position="31"/>
    </location>
</feature>
<comment type="subcellular location">
    <subcellularLocation>
        <location evidence="6">Cell membrane</location>
        <topology evidence="6">Multi-pass membrane protein</topology>
    </subcellularLocation>
    <subcellularLocation>
        <location evidence="1">Membrane</location>
    </subcellularLocation>
</comment>
<dbReference type="Pfam" id="PF02104">
    <property type="entry name" value="SURF1"/>
    <property type="match status" value="1"/>
</dbReference>
<keyword evidence="9" id="KW-1185">Reference proteome</keyword>
<evidence type="ECO:0000256" key="1">
    <source>
        <dbReference type="ARBA" id="ARBA00004370"/>
    </source>
</evidence>
<dbReference type="AlphaFoldDB" id="A0A919PBL9"/>
<proteinExistence type="inferred from homology"/>
<accession>A0A919PBL9</accession>
<comment type="caution">
    <text evidence="8">The sequence shown here is derived from an EMBL/GenBank/DDBJ whole genome shotgun (WGS) entry which is preliminary data.</text>
</comment>
<reference evidence="8" key="1">
    <citation type="submission" date="2021-01" db="EMBL/GenBank/DDBJ databases">
        <title>Whole genome shotgun sequence of Cellulomonas pakistanensis NBRC 110800.</title>
        <authorList>
            <person name="Komaki H."/>
            <person name="Tamura T."/>
        </authorList>
    </citation>
    <scope>NUCLEOTIDE SEQUENCE</scope>
    <source>
        <strain evidence="8">NBRC 110800</strain>
    </source>
</reference>
<dbReference type="GO" id="GO:0005886">
    <property type="term" value="C:plasma membrane"/>
    <property type="evidence" value="ECO:0007669"/>
    <property type="project" value="UniProtKB-SubCell"/>
</dbReference>
<comment type="caution">
    <text evidence="6">Lacks conserved residue(s) required for the propagation of feature annotation.</text>
</comment>
<gene>
    <name evidence="8" type="ORF">Cpa01nite_10130</name>
</gene>
<keyword evidence="3 6" id="KW-0812">Transmembrane</keyword>
<comment type="similarity">
    <text evidence="2 6">Belongs to the SURF1 family.</text>
</comment>
<keyword evidence="6" id="KW-1003">Cell membrane</keyword>
<dbReference type="PROSITE" id="PS50895">
    <property type="entry name" value="SURF1"/>
    <property type="match status" value="1"/>
</dbReference>
<sequence length="288" mass="30406">MRLLRGNPAARRAIGLVLLAVVVSVACVFLGRWQWHRHVNRDAAIRLVEQNYSAEPVPLAELLPAPGAALDPGDVWRQATVTGVYDAEATVLLRNRPVNSQPGFHVITPLELEDGSVLVVDRGWVAWDDDASGELDVPAPPPGEVAVTVHLRPDEPADRRSAPAGQVQAINVGQVLAAGGSSAASFGGYGGLVEETPAPAVALGGLPAPSTDPGSHLSYAFQWWTFSAGSLVAFAWLARRELLEGAAEAADPGDGDAPRPPRPATPPSRRRRTSDEETEDALIDSQLG</sequence>
<dbReference type="PROSITE" id="PS51257">
    <property type="entry name" value="PROKAR_LIPOPROTEIN"/>
    <property type="match status" value="1"/>
</dbReference>
<dbReference type="Proteomes" id="UP000642125">
    <property type="component" value="Unassembled WGS sequence"/>
</dbReference>
<keyword evidence="5 6" id="KW-0472">Membrane</keyword>
<evidence type="ECO:0000256" key="2">
    <source>
        <dbReference type="ARBA" id="ARBA00007165"/>
    </source>
</evidence>
<dbReference type="CDD" id="cd06662">
    <property type="entry name" value="SURF1"/>
    <property type="match status" value="1"/>
</dbReference>
<feature type="region of interest" description="Disordered" evidence="7">
    <location>
        <begin position="247"/>
        <end position="288"/>
    </location>
</feature>
<evidence type="ECO:0000256" key="5">
    <source>
        <dbReference type="ARBA" id="ARBA00023136"/>
    </source>
</evidence>
<protein>
    <recommendedName>
        <fullName evidence="6">SURF1-like protein</fullName>
    </recommendedName>
</protein>
<dbReference type="PANTHER" id="PTHR23427">
    <property type="entry name" value="SURFEIT LOCUS PROTEIN"/>
    <property type="match status" value="1"/>
</dbReference>
<dbReference type="PANTHER" id="PTHR23427:SF2">
    <property type="entry name" value="SURFEIT LOCUS PROTEIN 1"/>
    <property type="match status" value="1"/>
</dbReference>
<dbReference type="InterPro" id="IPR045214">
    <property type="entry name" value="Surf1/Surf4"/>
</dbReference>
<evidence type="ECO:0000256" key="7">
    <source>
        <dbReference type="SAM" id="MobiDB-lite"/>
    </source>
</evidence>
<name>A0A919PBL9_9CELL</name>
<evidence type="ECO:0000256" key="3">
    <source>
        <dbReference type="ARBA" id="ARBA00022692"/>
    </source>
</evidence>
<dbReference type="InterPro" id="IPR002994">
    <property type="entry name" value="Surf1/Shy1"/>
</dbReference>
<dbReference type="EMBL" id="BONO01000005">
    <property type="protein sequence ID" value="GIG35632.1"/>
    <property type="molecule type" value="Genomic_DNA"/>
</dbReference>
<evidence type="ECO:0000313" key="8">
    <source>
        <dbReference type="EMBL" id="GIG35632.1"/>
    </source>
</evidence>
<organism evidence="8 9">
    <name type="scientific">Cellulomonas pakistanensis</name>
    <dbReference type="NCBI Taxonomy" id="992287"/>
    <lineage>
        <taxon>Bacteria</taxon>
        <taxon>Bacillati</taxon>
        <taxon>Actinomycetota</taxon>
        <taxon>Actinomycetes</taxon>
        <taxon>Micrococcales</taxon>
        <taxon>Cellulomonadaceae</taxon>
        <taxon>Cellulomonas</taxon>
    </lineage>
</organism>